<gene>
    <name evidence="1" type="ORF">A3F84_26995</name>
</gene>
<comment type="caution">
    <text evidence="1">The sequence shown here is derived from an EMBL/GenBank/DDBJ whole genome shotgun (WGS) entry which is preliminary data.</text>
</comment>
<sequence>MVWLAVFVVAGCGKDRPTSFQEAVYGSWQATEQTNRYQTIVLDGRTGAFTGTMFTGQDAQGRPITSEVKGAFQASGNTLTIVVGTDRQVYTWSVERDMLTLTGGFTGAQRYTRA</sequence>
<accession>A0A1F6CHP6</accession>
<name>A0A1F6CHP6_HANXR</name>
<evidence type="ECO:0000313" key="1">
    <source>
        <dbReference type="EMBL" id="OGG48766.1"/>
    </source>
</evidence>
<evidence type="ECO:0000313" key="2">
    <source>
        <dbReference type="Proteomes" id="UP000178606"/>
    </source>
</evidence>
<dbReference type="Proteomes" id="UP000178606">
    <property type="component" value="Unassembled WGS sequence"/>
</dbReference>
<dbReference type="AlphaFoldDB" id="A0A1F6CHP6"/>
<protein>
    <submittedName>
        <fullName evidence="1">Uncharacterized protein</fullName>
    </submittedName>
</protein>
<dbReference type="EMBL" id="MFKF01000244">
    <property type="protein sequence ID" value="OGG48766.1"/>
    <property type="molecule type" value="Genomic_DNA"/>
</dbReference>
<proteinExistence type="predicted"/>
<reference evidence="1 2" key="1">
    <citation type="journal article" date="2016" name="Nat. Commun.">
        <title>Thousands of microbial genomes shed light on interconnected biogeochemical processes in an aquifer system.</title>
        <authorList>
            <person name="Anantharaman K."/>
            <person name="Brown C.T."/>
            <person name="Hug L.A."/>
            <person name="Sharon I."/>
            <person name="Castelle C.J."/>
            <person name="Probst A.J."/>
            <person name="Thomas B.C."/>
            <person name="Singh A."/>
            <person name="Wilkins M.J."/>
            <person name="Karaoz U."/>
            <person name="Brodie E.L."/>
            <person name="Williams K.H."/>
            <person name="Hubbard S.S."/>
            <person name="Banfield J.F."/>
        </authorList>
    </citation>
    <scope>NUCLEOTIDE SEQUENCE [LARGE SCALE GENOMIC DNA]</scope>
    <source>
        <strain evidence="2">RIFCSPLOWO2_12_FULL_64_10</strain>
    </source>
</reference>
<organism evidence="1 2">
    <name type="scientific">Handelsmanbacteria sp. (strain RIFCSPLOWO2_12_FULL_64_10)</name>
    <dbReference type="NCBI Taxonomy" id="1817868"/>
    <lineage>
        <taxon>Bacteria</taxon>
        <taxon>Candidatus Handelsmaniibacteriota</taxon>
    </lineage>
</organism>